<dbReference type="PANTHER" id="PTHR11439:SF440">
    <property type="entry name" value="INTEGRASE CATALYTIC DOMAIN-CONTAINING PROTEIN"/>
    <property type="match status" value="1"/>
</dbReference>
<proteinExistence type="predicted"/>
<reference evidence="2" key="1">
    <citation type="submission" date="2014-09" db="EMBL/GenBank/DDBJ databases">
        <authorList>
            <person name="Sharma Rahul"/>
            <person name="Thines Marco"/>
        </authorList>
    </citation>
    <scope>NUCLEOTIDE SEQUENCE [LARGE SCALE GENOMIC DNA]</scope>
</reference>
<dbReference type="AlphaFoldDB" id="A0A0P1AC29"/>
<keyword evidence="1" id="KW-0808">Transferase</keyword>
<dbReference type="GeneID" id="36400975"/>
<keyword evidence="1" id="KW-0695">RNA-directed DNA polymerase</keyword>
<dbReference type="GO" id="GO:0003964">
    <property type="term" value="F:RNA-directed DNA polymerase activity"/>
    <property type="evidence" value="ECO:0007669"/>
    <property type="project" value="UniProtKB-KW"/>
</dbReference>
<evidence type="ECO:0000313" key="1">
    <source>
        <dbReference type="EMBL" id="CEG37869.1"/>
    </source>
</evidence>
<dbReference type="OrthoDB" id="113257at2759"/>
<protein>
    <submittedName>
        <fullName evidence="1">FOG: Transposon-encoded proteins with TYA, reverse transcriptase, integrase domains in various combinations</fullName>
    </submittedName>
</protein>
<evidence type="ECO:0000313" key="2">
    <source>
        <dbReference type="Proteomes" id="UP000054928"/>
    </source>
</evidence>
<dbReference type="STRING" id="4781.A0A0P1AC29"/>
<keyword evidence="2" id="KW-1185">Reference proteome</keyword>
<dbReference type="RefSeq" id="XP_024574238.1">
    <property type="nucleotide sequence ID" value="XM_024723241.1"/>
</dbReference>
<dbReference type="CDD" id="cd09272">
    <property type="entry name" value="RNase_HI_RT_Ty1"/>
    <property type="match status" value="1"/>
</dbReference>
<name>A0A0P1AC29_PLAHL</name>
<accession>A0A0P1AC29</accession>
<dbReference type="Proteomes" id="UP000054928">
    <property type="component" value="Unassembled WGS sequence"/>
</dbReference>
<dbReference type="PANTHER" id="PTHR11439">
    <property type="entry name" value="GAG-POL-RELATED RETROTRANSPOSON"/>
    <property type="match status" value="1"/>
</dbReference>
<organism evidence="1 2">
    <name type="scientific">Plasmopara halstedii</name>
    <name type="common">Downy mildew of sunflower</name>
    <dbReference type="NCBI Taxonomy" id="4781"/>
    <lineage>
        <taxon>Eukaryota</taxon>
        <taxon>Sar</taxon>
        <taxon>Stramenopiles</taxon>
        <taxon>Oomycota</taxon>
        <taxon>Peronosporomycetes</taxon>
        <taxon>Peronosporales</taxon>
        <taxon>Peronosporaceae</taxon>
        <taxon>Plasmopara</taxon>
    </lineage>
</organism>
<sequence>MRLKLRTNTGRNEQISLESYRDADIAADKGDRKSLTGAIVLLNGMPVSWAAKKQGGVSLSTMEAELAAASETARELLGIQEMLEEVGLAPTQPMSMHVDNQATIRRIEGETSSLKAKHFDVRLKFVKDFARRGVVEMRYVRSELMLADLLTKALDQHKLAELRALVGGKSGCHKLEAHEAKCAKFTTRRLPSFSTVLFQLLDKSV</sequence>
<dbReference type="EMBL" id="CCYD01000291">
    <property type="protein sequence ID" value="CEG37869.1"/>
    <property type="molecule type" value="Genomic_DNA"/>
</dbReference>
<keyword evidence="1" id="KW-0548">Nucleotidyltransferase</keyword>